<keyword evidence="3 5" id="KW-1133">Transmembrane helix</keyword>
<reference evidence="7" key="1">
    <citation type="submission" date="2015-12" db="EMBL/GenBank/DDBJ databases">
        <title>Update maize B73 reference genome by single molecule sequencing technologies.</title>
        <authorList>
            <consortium name="Maize Genome Sequencing Project"/>
            <person name="Ware D."/>
        </authorList>
    </citation>
    <scope>NUCLEOTIDE SEQUENCE [LARGE SCALE GENOMIC DNA]</scope>
    <source>
        <strain evidence="7">cv. B73</strain>
    </source>
</reference>
<keyword evidence="7" id="KW-1185">Reference proteome</keyword>
<dbReference type="Proteomes" id="UP000007305">
    <property type="component" value="Chromosome 2"/>
</dbReference>
<evidence type="ECO:0000256" key="5">
    <source>
        <dbReference type="SAM" id="Phobius"/>
    </source>
</evidence>
<dbReference type="GO" id="GO:0016236">
    <property type="term" value="P:macroautophagy"/>
    <property type="evidence" value="ECO:0000318"/>
    <property type="project" value="GO_Central"/>
</dbReference>
<evidence type="ECO:0000256" key="2">
    <source>
        <dbReference type="ARBA" id="ARBA00022692"/>
    </source>
</evidence>
<reference evidence="6" key="3">
    <citation type="submission" date="2021-05" db="UniProtKB">
        <authorList>
            <consortium name="EnsemblPlants"/>
        </authorList>
    </citation>
    <scope>IDENTIFICATION</scope>
    <source>
        <strain evidence="6">cv. B73</strain>
    </source>
</reference>
<feature type="transmembrane region" description="Helical" evidence="5">
    <location>
        <begin position="296"/>
        <end position="313"/>
    </location>
</feature>
<name>A0A804MG02_MAIZE</name>
<gene>
    <name evidence="6" type="primary">LOC100192738</name>
</gene>
<evidence type="ECO:0000256" key="4">
    <source>
        <dbReference type="ARBA" id="ARBA00023136"/>
    </source>
</evidence>
<evidence type="ECO:0000313" key="7">
    <source>
        <dbReference type="Proteomes" id="UP000007305"/>
    </source>
</evidence>
<sequence>MEYAFWLRYFESKSRMIADQINHAREVNPKVRRFPFSSPMESLASQARPAAVLWLAGFFQAARLHRVVSFCASSRALSIRIAQCFLLNGLIFLGSLLTLTSVVIPTLLWILPERCNQTAGHLCEHRAAVSIYSFLRSGLVEIFYVFWFYPLYVFSFILSTIWYNDIAKHALDVVKSKSLVLTQSLDAHNITETKEQPEGFDRVALGIGEQVYSILLLTIFFVEVSVIGYIPYFGKAMNFLLLSLMYAYYCFEYKWNFFAVSLHERLDFFESNWAFFAGFGAPCVLPIFFFSPLISYGFLAILYPLFVLTAAGTQAEQVIDALKPAHEGKLQRIPVFFVAKRLTTKVLQLFPVAQKEQ</sequence>
<dbReference type="GO" id="GO:0016020">
    <property type="term" value="C:membrane"/>
    <property type="evidence" value="ECO:0007669"/>
    <property type="project" value="UniProtKB-SubCell"/>
</dbReference>
<accession>A0A804MG02</accession>
<evidence type="ECO:0008006" key="8">
    <source>
        <dbReference type="Google" id="ProtNLM"/>
    </source>
</evidence>
<keyword evidence="4 5" id="KW-0472">Membrane</keyword>
<organism evidence="6 7">
    <name type="scientific">Zea mays</name>
    <name type="common">Maize</name>
    <dbReference type="NCBI Taxonomy" id="4577"/>
    <lineage>
        <taxon>Eukaryota</taxon>
        <taxon>Viridiplantae</taxon>
        <taxon>Streptophyta</taxon>
        <taxon>Embryophyta</taxon>
        <taxon>Tracheophyta</taxon>
        <taxon>Spermatophyta</taxon>
        <taxon>Magnoliopsida</taxon>
        <taxon>Liliopsida</taxon>
        <taxon>Poales</taxon>
        <taxon>Poaceae</taxon>
        <taxon>PACMAD clade</taxon>
        <taxon>Panicoideae</taxon>
        <taxon>Andropogonodae</taxon>
        <taxon>Andropogoneae</taxon>
        <taxon>Tripsacinae</taxon>
        <taxon>Zea</taxon>
    </lineage>
</organism>
<keyword evidence="2 5" id="KW-0812">Transmembrane</keyword>
<dbReference type="InterPro" id="IPR059112">
    <property type="entry name" value="CysZ/EI24"/>
</dbReference>
<dbReference type="PANTHER" id="PTHR21389">
    <property type="entry name" value="P53 INDUCED PROTEIN"/>
    <property type="match status" value="1"/>
</dbReference>
<feature type="transmembrane region" description="Helical" evidence="5">
    <location>
        <begin position="142"/>
        <end position="163"/>
    </location>
</feature>
<feature type="transmembrane region" description="Helical" evidence="5">
    <location>
        <begin position="211"/>
        <end position="230"/>
    </location>
</feature>
<dbReference type="EnsemblPlants" id="Zm00001eb082660_T001">
    <property type="protein sequence ID" value="Zm00001eb082660_P001"/>
    <property type="gene ID" value="Zm00001eb082660"/>
</dbReference>
<reference evidence="6" key="2">
    <citation type="submission" date="2019-07" db="EMBL/GenBank/DDBJ databases">
        <authorList>
            <person name="Seetharam A."/>
            <person name="Woodhouse M."/>
            <person name="Cannon E."/>
        </authorList>
    </citation>
    <scope>NUCLEOTIDE SEQUENCE [LARGE SCALE GENOMIC DNA]</scope>
    <source>
        <strain evidence="6">cv. B73</strain>
    </source>
</reference>
<proteinExistence type="predicted"/>
<dbReference type="PANTHER" id="PTHR21389:SF0">
    <property type="entry name" value="ETOPOSIDE-INDUCED PROTEIN 2.4 HOMOLOG"/>
    <property type="match status" value="1"/>
</dbReference>
<feature type="transmembrane region" description="Helical" evidence="5">
    <location>
        <begin position="85"/>
        <end position="111"/>
    </location>
</feature>
<dbReference type="InParanoid" id="A0A804MG02"/>
<dbReference type="GO" id="GO:0005783">
    <property type="term" value="C:endoplasmic reticulum"/>
    <property type="evidence" value="ECO:0000318"/>
    <property type="project" value="GO_Central"/>
</dbReference>
<dbReference type="Pfam" id="PF07264">
    <property type="entry name" value="EI24"/>
    <property type="match status" value="1"/>
</dbReference>
<protein>
    <recommendedName>
        <fullName evidence="8">Protein EI24-like protein</fullName>
    </recommendedName>
</protein>
<dbReference type="AlphaFoldDB" id="A0A804MG02"/>
<evidence type="ECO:0000256" key="1">
    <source>
        <dbReference type="ARBA" id="ARBA00004141"/>
    </source>
</evidence>
<evidence type="ECO:0000256" key="3">
    <source>
        <dbReference type="ARBA" id="ARBA00022989"/>
    </source>
</evidence>
<dbReference type="Gramene" id="Zm00001eb082660_T001">
    <property type="protein sequence ID" value="Zm00001eb082660_P001"/>
    <property type="gene ID" value="Zm00001eb082660"/>
</dbReference>
<comment type="subcellular location">
    <subcellularLocation>
        <location evidence="1">Membrane</location>
        <topology evidence="1">Multi-pass membrane protein</topology>
    </subcellularLocation>
</comment>
<evidence type="ECO:0000313" key="6">
    <source>
        <dbReference type="EnsemblPlants" id="Zm00001eb082660_P001"/>
    </source>
</evidence>